<evidence type="ECO:0000313" key="4">
    <source>
        <dbReference type="EMBL" id="CAE2204035.1"/>
    </source>
</evidence>
<organism evidence="4">
    <name type="scientific">Vannella robusta</name>
    <dbReference type="NCBI Taxonomy" id="1487602"/>
    <lineage>
        <taxon>Eukaryota</taxon>
        <taxon>Amoebozoa</taxon>
        <taxon>Discosea</taxon>
        <taxon>Flabellinia</taxon>
        <taxon>Vannellidae</taxon>
        <taxon>Vannella</taxon>
    </lineage>
</organism>
<gene>
    <name evidence="4" type="ORF">VSP0166_LOCUS2473</name>
</gene>
<dbReference type="InterPro" id="IPR045967">
    <property type="entry name" value="HAM1-like_N"/>
</dbReference>
<feature type="domain" description="HAM1-like C-terminal" evidence="2">
    <location>
        <begin position="550"/>
        <end position="595"/>
    </location>
</feature>
<accession>A0A7S4HMW5</accession>
<dbReference type="SUPFAM" id="SSF55394">
    <property type="entry name" value="Bactericidal permeability-increasing protein, BPI"/>
    <property type="match status" value="1"/>
</dbReference>
<dbReference type="InterPro" id="IPR027842">
    <property type="entry name" value="HAM1-like_C"/>
</dbReference>
<dbReference type="InterPro" id="IPR017943">
    <property type="entry name" value="Bactericidal_perm-incr_a/b_dom"/>
</dbReference>
<feature type="domain" description="HAM1-like N-terminal" evidence="3">
    <location>
        <begin position="209"/>
        <end position="531"/>
    </location>
</feature>
<feature type="coiled-coil region" evidence="1">
    <location>
        <begin position="246"/>
        <end position="273"/>
    </location>
</feature>
<feature type="domain" description="HAM1-like N-terminal" evidence="3">
    <location>
        <begin position="4"/>
        <end position="139"/>
    </location>
</feature>
<dbReference type="Gene3D" id="3.15.10.10">
    <property type="entry name" value="Bactericidal permeability-increasing protein, domain 1"/>
    <property type="match status" value="1"/>
</dbReference>
<evidence type="ECO:0000259" key="2">
    <source>
        <dbReference type="Pfam" id="PF14613"/>
    </source>
</evidence>
<proteinExistence type="predicted"/>
<name>A0A7S4HMW5_9EUKA</name>
<dbReference type="PANTHER" id="PTHR31138">
    <property type="entry name" value="CHROMOSOME 19, WHOLE GENOME SHOTGUN SEQUENCE"/>
    <property type="match status" value="1"/>
</dbReference>
<dbReference type="PANTHER" id="PTHR31138:SF1">
    <property type="entry name" value="PDZ DOMAIN-CONTAINING PROTEIN"/>
    <property type="match status" value="1"/>
</dbReference>
<dbReference type="GO" id="GO:0008289">
    <property type="term" value="F:lipid binding"/>
    <property type="evidence" value="ECO:0007669"/>
    <property type="project" value="InterPro"/>
</dbReference>
<sequence length="618" mass="69752">MSDVVKEMQEGSLPSNEEIKEGISDMQNALTENKDCLSKQGQKVLSDATKILDTTKQLIDEKNSGELVQTIYNQVYQAADEDTLEKKRSKLRDILTSSVDGTETLDEAATTATNITNIIRLLVTSREFRALLNDLEKIFEESFVVEEDNPEAQKDNKQDNNQDPISFAFGTVENNSVEPVIFLKPDSTEKAFGEERIPEDAVATEDSNEILEEVEETLIDYWAKLVHTLNTHKEYRDSINYVLNAIGDLSDYIARKSEKLQKLEAKDKDIQEVEKHAAEAWSNAKKFIENWISNGYSIDNLLNTVADLAEKAKQDDELANYFAGLKEFFTKSVADREYVQNEKRVREDAHKHISRGRKLFQGKYQEEFNKVQQEFEKLNEGLQNDEGLNQLEDDFSKLLSDVFLDDKGNVTIHTDLMKDMQIMIPSMVQSLRRLPIPDIELSNEESDLVIRNAVLDCSDIAPNYFRFAVIGNVDKGSVHNHVQIVISKVRATIKDAEFSYKKKTFPEVSVSGNADLKIYGKNGMTIGLEITPFTNNEVSSLKVTKNVCRISKLNLKMRDTEHDILYGFLSPIINAIVKTRVEEVIQNSIKSIVEDGSIGAQDILPASATLSPPTDVLA</sequence>
<evidence type="ECO:0000256" key="1">
    <source>
        <dbReference type="SAM" id="Coils"/>
    </source>
</evidence>
<keyword evidence="1" id="KW-0175">Coiled coil</keyword>
<dbReference type="AlphaFoldDB" id="A0A7S4HMW5"/>
<dbReference type="EMBL" id="HBKP01003419">
    <property type="protein sequence ID" value="CAE2204035.1"/>
    <property type="molecule type" value="Transcribed_RNA"/>
</dbReference>
<dbReference type="Pfam" id="PF19343">
    <property type="entry name" value="HAM1_N"/>
    <property type="match status" value="2"/>
</dbReference>
<evidence type="ECO:0000259" key="3">
    <source>
        <dbReference type="Pfam" id="PF19343"/>
    </source>
</evidence>
<reference evidence="4" key="1">
    <citation type="submission" date="2021-01" db="EMBL/GenBank/DDBJ databases">
        <authorList>
            <person name="Corre E."/>
            <person name="Pelletier E."/>
            <person name="Niang G."/>
            <person name="Scheremetjew M."/>
            <person name="Finn R."/>
            <person name="Kale V."/>
            <person name="Holt S."/>
            <person name="Cochrane G."/>
            <person name="Meng A."/>
            <person name="Brown T."/>
            <person name="Cohen L."/>
        </authorList>
    </citation>
    <scope>NUCLEOTIDE SEQUENCE</scope>
    <source>
        <strain evidence="4">DIVA3 518/3/11/1/6</strain>
    </source>
</reference>
<dbReference type="Pfam" id="PF14613">
    <property type="entry name" value="HAM1_C"/>
    <property type="match status" value="1"/>
</dbReference>
<protein>
    <submittedName>
        <fullName evidence="4">Uncharacterized protein</fullName>
    </submittedName>
</protein>